<dbReference type="Xenbase" id="XB-GENE-6449526">
    <property type="gene designation" value="ovch1"/>
</dbReference>
<evidence type="ECO:0000256" key="3">
    <source>
        <dbReference type="ARBA" id="ARBA00022801"/>
    </source>
</evidence>
<dbReference type="PROSITE" id="PS00134">
    <property type="entry name" value="TRYPSIN_HIS"/>
    <property type="match status" value="3"/>
</dbReference>
<keyword evidence="19" id="KW-1185">Reference proteome</keyword>
<dbReference type="InterPro" id="IPR000859">
    <property type="entry name" value="CUB_dom"/>
</dbReference>
<name>A0A6I8RGJ5_XENTR</name>
<gene>
    <name evidence="18 20 21" type="primary">ovch1</name>
</gene>
<dbReference type="CDD" id="cd00041">
    <property type="entry name" value="CUB"/>
    <property type="match status" value="5"/>
</dbReference>
<feature type="domain" description="Peptidase S1" evidence="17">
    <location>
        <begin position="590"/>
        <end position="823"/>
    </location>
</feature>
<dbReference type="SUPFAM" id="SSF50494">
    <property type="entry name" value="Trypsin-like serine proteases"/>
    <property type="match status" value="3"/>
</dbReference>
<comment type="caution">
    <text evidence="13">Lacks conserved residue(s) required for the propagation of feature annotation.</text>
</comment>
<dbReference type="Pfam" id="PF00431">
    <property type="entry name" value="CUB"/>
    <property type="match status" value="5"/>
</dbReference>
<reference evidence="18" key="1">
    <citation type="journal article" date="2010" name="Science">
        <title>The genome of the Western clawed frog Xenopus tropicalis.</title>
        <authorList>
            <person name="Hellsten U."/>
            <person name="Harland R.M."/>
            <person name="Gilchrist M.J."/>
            <person name="Hendrix D."/>
            <person name="Jurka J."/>
            <person name="Kapitonov V."/>
            <person name="Ovcharenko I."/>
            <person name="Putnam N.H."/>
            <person name="Shu S."/>
            <person name="Taher L."/>
            <person name="Blitz I.L."/>
            <person name="Blumberg B."/>
            <person name="Dichmann D.S."/>
            <person name="Dubchak I."/>
            <person name="Amaya E."/>
            <person name="Detter J.C."/>
            <person name="Fletcher R."/>
            <person name="Gerhard D.S."/>
            <person name="Goodstein D."/>
            <person name="Graves T."/>
            <person name="Grigoriev I.V."/>
            <person name="Grimwood J."/>
            <person name="Kawashima T."/>
            <person name="Lindquist E."/>
            <person name="Lucas S.M."/>
            <person name="Mead P.E."/>
            <person name="Mitros T."/>
            <person name="Ogino H."/>
            <person name="Ohta Y."/>
            <person name="Poliakov A.V."/>
            <person name="Pollet N."/>
            <person name="Robert J."/>
            <person name="Salamov A."/>
            <person name="Sater A.K."/>
            <person name="Schmutz J."/>
            <person name="Terry A."/>
            <person name="Vize P.D."/>
            <person name="Warren W.C."/>
            <person name="Wells D."/>
            <person name="Wills A."/>
            <person name="Wilson R.K."/>
            <person name="Zimmerman L.B."/>
            <person name="Zorn A.M."/>
            <person name="Grainger R."/>
            <person name="Grammer T."/>
            <person name="Khokha M.K."/>
            <person name="Richardson P.M."/>
            <person name="Rokhsar D.S."/>
        </authorList>
    </citation>
    <scope>NUCLEOTIDE SEQUENCE [LARGE SCALE GENOMIC DNA]</scope>
    <source>
        <strain evidence="18">Nigerian</strain>
    </source>
</reference>
<dbReference type="GeneID" id="100485041"/>
<keyword evidence="15" id="KW-0732">Signal</keyword>
<dbReference type="InterPro" id="IPR033116">
    <property type="entry name" value="TRYPSIN_SER"/>
</dbReference>
<dbReference type="InterPro" id="IPR001314">
    <property type="entry name" value="Peptidase_S1A"/>
</dbReference>
<dbReference type="OMA" id="EHTYYSA"/>
<dbReference type="PROSITE" id="PS50240">
    <property type="entry name" value="TRYPSIN_DOM"/>
    <property type="match status" value="3"/>
</dbReference>
<evidence type="ECO:0000259" key="17">
    <source>
        <dbReference type="PROSITE" id="PS50240"/>
    </source>
</evidence>
<accession>A0A6I8RGJ5</accession>
<dbReference type="FunFam" id="2.40.10.10:FF:000003">
    <property type="entry name" value="Transmembrane serine protease 3"/>
    <property type="match status" value="2"/>
</dbReference>
<evidence type="ECO:0000256" key="15">
    <source>
        <dbReference type="SAM" id="SignalP"/>
    </source>
</evidence>
<evidence type="ECO:0000313" key="21">
    <source>
        <dbReference type="Xenbase" id="XB-GENE-6449526"/>
    </source>
</evidence>
<evidence type="ECO:0000256" key="6">
    <source>
        <dbReference type="ARBA" id="ARBA00024195"/>
    </source>
</evidence>
<dbReference type="PANTHER" id="PTHR24252">
    <property type="entry name" value="ACROSIN-RELATED"/>
    <property type="match status" value="1"/>
</dbReference>
<proteinExistence type="inferred from homology"/>
<dbReference type="Bgee" id="ENSXETG00000000325">
    <property type="expression patterns" value="Expressed in ovary and 7 other cell types or tissues"/>
</dbReference>
<dbReference type="PRINTS" id="PR00722">
    <property type="entry name" value="CHYMOTRYPSIN"/>
</dbReference>
<keyword evidence="2" id="KW-0677">Repeat</keyword>
<feature type="domain" description="Peptidase S1" evidence="17">
    <location>
        <begin position="63"/>
        <end position="313"/>
    </location>
</feature>
<dbReference type="InterPro" id="IPR001254">
    <property type="entry name" value="Trypsin_dom"/>
</dbReference>
<reference evidence="18" key="2">
    <citation type="submission" date="2020-05" db="UniProtKB">
        <authorList>
            <consortium name="Ensembl"/>
        </authorList>
    </citation>
    <scope>IDENTIFICATION</scope>
</reference>
<dbReference type="InterPro" id="IPR009003">
    <property type="entry name" value="Peptidase_S1_PA"/>
</dbReference>
<dbReference type="Gene3D" id="2.40.10.10">
    <property type="entry name" value="Trypsin-like serine proteases"/>
    <property type="match status" value="3"/>
</dbReference>
<dbReference type="CDD" id="cd00190">
    <property type="entry name" value="Tryp_SPc"/>
    <property type="match status" value="3"/>
</dbReference>
<keyword evidence="4 14" id="KW-0720">Serine protease</keyword>
<dbReference type="InterPro" id="IPR043504">
    <property type="entry name" value="Peptidase_S1_PA_chymotrypsin"/>
</dbReference>
<dbReference type="EC" id="3.4.21.120" evidence="10"/>
<evidence type="ECO:0000313" key="20">
    <source>
        <dbReference type="RefSeq" id="XP_031754522.1"/>
    </source>
</evidence>
<dbReference type="PROSITE" id="PS01180">
    <property type="entry name" value="CUB"/>
    <property type="match status" value="5"/>
</dbReference>
<evidence type="ECO:0000256" key="5">
    <source>
        <dbReference type="ARBA" id="ARBA00023157"/>
    </source>
</evidence>
<keyword evidence="1 14" id="KW-0645">Protease</keyword>
<dbReference type="InterPro" id="IPR035914">
    <property type="entry name" value="Sperma_CUB_dom_sf"/>
</dbReference>
<dbReference type="GeneTree" id="ENSGT00940000157791"/>
<reference evidence="20" key="3">
    <citation type="submission" date="2025-04" db="UniProtKB">
        <authorList>
            <consortium name="RefSeq"/>
        </authorList>
    </citation>
    <scope>IDENTIFICATION</scope>
    <source>
        <strain evidence="20">Nigerian</strain>
        <tissue evidence="20">Liver and blood</tissue>
    </source>
</reference>
<evidence type="ECO:0000313" key="18">
    <source>
        <dbReference type="Ensembl" id="ENSXETP00000084616"/>
    </source>
</evidence>
<dbReference type="SMART" id="SM00020">
    <property type="entry name" value="Tryp_SPc"/>
    <property type="match status" value="3"/>
</dbReference>
<feature type="disulfide bond" evidence="13">
    <location>
        <begin position="979"/>
        <end position="1006"/>
    </location>
</feature>
<evidence type="ECO:0000256" key="4">
    <source>
        <dbReference type="ARBA" id="ARBA00022825"/>
    </source>
</evidence>
<dbReference type="SMART" id="SM00042">
    <property type="entry name" value="CUB"/>
    <property type="match status" value="5"/>
</dbReference>
<dbReference type="CTD" id="341350"/>
<comment type="similarity">
    <text evidence="6">Belongs to the peptidase S1 family. CLIP subfamily.</text>
</comment>
<evidence type="ECO:0000313" key="19">
    <source>
        <dbReference type="Proteomes" id="UP000008143"/>
    </source>
</evidence>
<evidence type="ECO:0000256" key="7">
    <source>
        <dbReference type="ARBA" id="ARBA00043205"/>
    </source>
</evidence>
<dbReference type="Pfam" id="PF00089">
    <property type="entry name" value="Trypsin"/>
    <property type="match status" value="3"/>
</dbReference>
<evidence type="ECO:0000256" key="10">
    <source>
        <dbReference type="ARBA" id="ARBA00066609"/>
    </source>
</evidence>
<feature type="signal peptide" evidence="15">
    <location>
        <begin position="1"/>
        <end position="22"/>
    </location>
</feature>
<dbReference type="GO" id="GO:0004252">
    <property type="term" value="F:serine-type endopeptidase activity"/>
    <property type="evidence" value="ECO:0007669"/>
    <property type="project" value="InterPro"/>
</dbReference>
<feature type="domain" description="CUB" evidence="16">
    <location>
        <begin position="979"/>
        <end position="1092"/>
    </location>
</feature>
<organism evidence="18">
    <name type="scientific">Xenopus tropicalis</name>
    <name type="common">Western clawed frog</name>
    <name type="synonym">Silurana tropicalis</name>
    <dbReference type="NCBI Taxonomy" id="8364"/>
    <lineage>
        <taxon>Eukaryota</taxon>
        <taxon>Metazoa</taxon>
        <taxon>Chordata</taxon>
        <taxon>Craniata</taxon>
        <taxon>Vertebrata</taxon>
        <taxon>Euteleostomi</taxon>
        <taxon>Amphibia</taxon>
        <taxon>Batrachia</taxon>
        <taxon>Anura</taxon>
        <taxon>Pipoidea</taxon>
        <taxon>Pipidae</taxon>
        <taxon>Xenopodinae</taxon>
        <taxon>Xenopus</taxon>
        <taxon>Silurana</taxon>
    </lineage>
</organism>
<dbReference type="Proteomes" id="UP000008143">
    <property type="component" value="Chromosome 3"/>
</dbReference>
<dbReference type="AGR" id="Xenbase:XB-GENE-6449526"/>
<dbReference type="FunFam" id="2.60.120.290:FF:000005">
    <property type="entry name" value="Procollagen C-endopeptidase enhancer 1"/>
    <property type="match status" value="2"/>
</dbReference>
<evidence type="ECO:0000256" key="2">
    <source>
        <dbReference type="ARBA" id="ARBA00022737"/>
    </source>
</evidence>
<evidence type="ECO:0000256" key="12">
    <source>
        <dbReference type="ARBA" id="ARBA00075374"/>
    </source>
</evidence>
<feature type="domain" description="CUB" evidence="16">
    <location>
        <begin position="317"/>
        <end position="427"/>
    </location>
</feature>
<feature type="domain" description="CUB" evidence="16">
    <location>
        <begin position="435"/>
        <end position="547"/>
    </location>
</feature>
<feature type="chain" id="PRO_5044634090" description="Ovochymase-2" evidence="15">
    <location>
        <begin position="23"/>
        <end position="1514"/>
    </location>
</feature>
<evidence type="ECO:0000256" key="13">
    <source>
        <dbReference type="PROSITE-ProRule" id="PRU00059"/>
    </source>
</evidence>
<dbReference type="SUPFAM" id="SSF49854">
    <property type="entry name" value="Spermadhesin, CUB domain"/>
    <property type="match status" value="5"/>
</dbReference>
<keyword evidence="3 14" id="KW-0378">Hydrolase</keyword>
<dbReference type="FunFam" id="2.40.10.10:FF:000002">
    <property type="entry name" value="Transmembrane protease serine"/>
    <property type="match status" value="1"/>
</dbReference>
<feature type="domain" description="CUB" evidence="16">
    <location>
        <begin position="1110"/>
        <end position="1229"/>
    </location>
</feature>
<dbReference type="GO" id="GO:0006508">
    <property type="term" value="P:proteolysis"/>
    <property type="evidence" value="ECO:0007669"/>
    <property type="project" value="UniProtKB-KW"/>
</dbReference>
<evidence type="ECO:0000256" key="1">
    <source>
        <dbReference type="ARBA" id="ARBA00022670"/>
    </source>
</evidence>
<dbReference type="Gene3D" id="2.60.120.290">
    <property type="entry name" value="Spermadhesin, CUB domain"/>
    <property type="match status" value="5"/>
</dbReference>
<evidence type="ECO:0000256" key="14">
    <source>
        <dbReference type="RuleBase" id="RU363034"/>
    </source>
</evidence>
<dbReference type="PROSITE" id="PS00135">
    <property type="entry name" value="TRYPSIN_SER"/>
    <property type="match status" value="3"/>
</dbReference>
<comment type="catalytic activity">
    <reaction evidence="8">
        <text>Preferential cleavage at 371-Gly-Ser-Arg-|-Trp-374 of glycoprotein gp43 in Xenopus laevis coelemic egg envelope to yield gp41.</text>
        <dbReference type="EC" id="3.4.21.120"/>
    </reaction>
</comment>
<evidence type="ECO:0000256" key="9">
    <source>
        <dbReference type="ARBA" id="ARBA00055017"/>
    </source>
</evidence>
<feature type="disulfide bond" evidence="13">
    <location>
        <begin position="435"/>
        <end position="462"/>
    </location>
</feature>
<dbReference type="PANTHER" id="PTHR24252:SF18">
    <property type="entry name" value="OVOCHYMASE 1"/>
    <property type="match status" value="1"/>
</dbReference>
<evidence type="ECO:0000256" key="11">
    <source>
        <dbReference type="ARBA" id="ARBA00073429"/>
    </source>
</evidence>
<dbReference type="OrthoDB" id="6380398at2759"/>
<dbReference type="RefSeq" id="XP_031754522.1">
    <property type="nucleotide sequence ID" value="XM_031898662.1"/>
</dbReference>
<dbReference type="GO" id="GO:0009566">
    <property type="term" value="P:fertilization"/>
    <property type="evidence" value="ECO:0007669"/>
    <property type="project" value="UniProtKB-ARBA"/>
</dbReference>
<comment type="function">
    <text evidence="9">Mediates gamete interaction by affecting the vitelline coat.</text>
</comment>
<evidence type="ECO:0000259" key="16">
    <source>
        <dbReference type="PROSITE" id="PS01180"/>
    </source>
</evidence>
<dbReference type="FunFam" id="2.60.120.290:FF:000013">
    <property type="entry name" value="Membrane frizzled-related protein"/>
    <property type="match status" value="2"/>
</dbReference>
<evidence type="ECO:0000256" key="8">
    <source>
        <dbReference type="ARBA" id="ARBA00050866"/>
    </source>
</evidence>
<feature type="domain" description="CUB" evidence="16">
    <location>
        <begin position="848"/>
        <end position="963"/>
    </location>
</feature>
<keyword evidence="5 13" id="KW-1015">Disulfide bond</keyword>
<dbReference type="InterPro" id="IPR018114">
    <property type="entry name" value="TRYPSIN_HIS"/>
</dbReference>
<feature type="domain" description="Peptidase S1" evidence="17">
    <location>
        <begin position="1286"/>
        <end position="1513"/>
    </location>
</feature>
<protein>
    <recommendedName>
        <fullName evidence="11">Ovochymase-2</fullName>
        <ecNumber evidence="10">3.4.21.120</ecNumber>
    </recommendedName>
    <alternativeName>
        <fullName evidence="12">Oviductal protease</fullName>
    </alternativeName>
    <alternativeName>
        <fullName evidence="7">Oviductin</fullName>
    </alternativeName>
</protein>
<dbReference type="KEGG" id="xtr:100485041"/>
<dbReference type="Ensembl" id="ENSXETT00000092963">
    <property type="protein sequence ID" value="ENSXETP00000084616"/>
    <property type="gene ID" value="ENSXETG00000000325"/>
</dbReference>
<sequence length="1514" mass="166616">MGLWELKLSPTLLLWVAMGVISVEISSLQPQQESPTPGDIAEIKCGTRPEIDAEPDVEFTSRIVGGGDAAVGGQPWTVSLQLNERHICGGSIVRKDMVVTAAHCVYPVTEKKVSHMTVIAGEYDQQVNDSQEQSIPVSRIEPHPDYRGGGKMSYDIALIFLAKPIVFGSQVQPICLPQVGEKLEIGTLCVSSGWGRLEENGELSPVLQEVKLPIIGNATCSSVLESMGLPLLDDSMLCAGFPEGGRDACQGDSGGPLVCRRRSGVWFLAGCVSWGVGCGRIWGDKKTGRTQLGSPAIYSRVSSLLEFLRPPKHTEGCSSTGRTITGNNGTIKFPLSSNYSINSVCRWTLVVKKAKMMEIRFLQLDIEDHATCNFDYLSFTANEKTIRKVCGSIIPSPLIVHSNQVIVTFFSDGTFTGRGFEIQFLEIQTKAAFSCGSAKVFKKKGMIYSPNYPEPYPSLVTCNWIIKAPENNVVKLKFEDFNVEYGNGCVYDSVEVYDGTEETLLIARLCGYTLPLPVFSPGNTMLIRFKSDMENNYPGFKAKFNFVLKNKQTSPPVDGTTIVSASQPRAIPVDVCGMAPMSQKSALPRIIGGEEACPNCWPWQVRILFLKAFHCGGAIISPQWVLTAAHCIRASEPSYWVIVAGDHDRMLNESMEQIRNIKAIRIHEDYNSENYDNDIALLYLEEPLEFNDFLRPVCLPEPEEALTPTSLCVVTGWGNTAEGGQPALRLQQLHLPILDSKICNESYYPGQMTNHMLCAGFPSSKAKDACQGDSGGPLVCGNTKEQYFIYGLVSWGEGCGQVYKPGVYTKVRLFLTWIQKAQQDLQQESGPPNSKLVEQREGKAAKGCSSEALVKELVGLIASPGYPYAYIGGSHCSWVIEAEPFSTIKLTLKDLATEESEGCRDEFLAIYLDDSVDKKVTLCGSLDTSLTYFSSARRVRLRFQSGLGGISENKGFFLQYWIYRVQVPDLGSPQYGSSCSDKILTSNKGIIESPNYPDNYHDDLHCQWRVIAPVGKIIRLDLQDLKTEKDASGCQDRLLVYNGIGECKSLLGDFCGDIGTVSFKSEASEITLIFTSNSQVTRKGFSLNYSFWDKQAGSKQLEGNATSVGCPSLDLLRPESMEPGSAKLESPNFPNLYPNGMDCQWIMYSKYGKKLQVQILYLNLEDSLHCAWDYLNIYDGPNNGSHLLASLCGHKKNLIFQSSGTFVTLHFHSDKSVVDWGFKIKYGSMPEPSVDTLRSLDVPDDSESGQQKAQCGNTTVDPMMLYMERSVRIRNLNQGGKEIGRVVGGQQAAPRSWPWLVSIQNNKKKHYCGGIIIANKWILTAAHCEVKVGSHRVVVGHTDLLEVHNEHALVINSHVHELYVPKSVPPTNDLLLLELDTPLHLNNSVAVICLPDGVTDWTHSECLVAGWGITNVEGMIFPTQLQQAKVPIVSIKKCKNYWVSGVTDNNVCAGKAGATSCMGDSGGPLICKMEERYYLVGVVSWGSSECNVNAPGVYTLTSAFMDWISQHMDT</sequence>